<keyword evidence="12" id="KW-1185">Reference proteome</keyword>
<keyword evidence="4" id="KW-0312">Gluconeogenesis</keyword>
<dbReference type="Pfam" id="PF01293">
    <property type="entry name" value="PEPCK_ATP"/>
    <property type="match status" value="1"/>
</dbReference>
<evidence type="ECO:0000256" key="2">
    <source>
        <dbReference type="ARBA" id="ARBA00006052"/>
    </source>
</evidence>
<dbReference type="SUPFAM" id="SSF53795">
    <property type="entry name" value="PEP carboxykinase-like"/>
    <property type="match status" value="1"/>
</dbReference>
<dbReference type="EMBL" id="JBBPBN010000045">
    <property type="protein sequence ID" value="KAK8995787.1"/>
    <property type="molecule type" value="Genomic_DNA"/>
</dbReference>
<reference evidence="11 12" key="1">
    <citation type="journal article" date="2024" name="G3 (Bethesda)">
        <title>Genome assembly of Hibiscus sabdariffa L. provides insights into metabolisms of medicinal natural products.</title>
        <authorList>
            <person name="Kim T."/>
        </authorList>
    </citation>
    <scope>NUCLEOTIDE SEQUENCE [LARGE SCALE GENOMIC DNA]</scope>
    <source>
        <strain evidence="11">TK-2024</strain>
        <tissue evidence="11">Old leaves</tissue>
    </source>
</reference>
<dbReference type="Proteomes" id="UP001396334">
    <property type="component" value="Unassembled WGS sequence"/>
</dbReference>
<evidence type="ECO:0000256" key="6">
    <source>
        <dbReference type="ARBA" id="ARBA00022793"/>
    </source>
</evidence>
<keyword evidence="7" id="KW-0067">ATP-binding</keyword>
<keyword evidence="8" id="KW-0456">Lyase</keyword>
<evidence type="ECO:0000256" key="8">
    <source>
        <dbReference type="ARBA" id="ARBA00023239"/>
    </source>
</evidence>
<evidence type="ECO:0000256" key="9">
    <source>
        <dbReference type="ARBA" id="ARBA00047371"/>
    </source>
</evidence>
<dbReference type="Gene3D" id="3.90.228.20">
    <property type="match status" value="1"/>
</dbReference>
<comment type="similarity">
    <text evidence="2">Belongs to the phosphoenolpyruvate carboxykinase (ATP) family.</text>
</comment>
<dbReference type="NCBIfam" id="NF006820">
    <property type="entry name" value="PRK09344.1-2"/>
    <property type="match status" value="1"/>
</dbReference>
<dbReference type="CDD" id="cd00484">
    <property type="entry name" value="PEPCK_ATP"/>
    <property type="match status" value="1"/>
</dbReference>
<dbReference type="PANTHER" id="PTHR30031:SF0">
    <property type="entry name" value="PHOSPHOENOLPYRUVATE CARBOXYKINASE (ATP)"/>
    <property type="match status" value="1"/>
</dbReference>
<protein>
    <recommendedName>
        <fullName evidence="3">phosphoenolpyruvate carboxykinase (ATP)</fullName>
        <ecNumber evidence="3">4.1.1.49</ecNumber>
    </recommendedName>
</protein>
<evidence type="ECO:0000313" key="12">
    <source>
        <dbReference type="Proteomes" id="UP001396334"/>
    </source>
</evidence>
<comment type="pathway">
    <text evidence="1">Carbohydrate biosynthesis; gluconeogenesis.</text>
</comment>
<evidence type="ECO:0000313" key="11">
    <source>
        <dbReference type="EMBL" id="KAK8995787.1"/>
    </source>
</evidence>
<evidence type="ECO:0000256" key="3">
    <source>
        <dbReference type="ARBA" id="ARBA00012363"/>
    </source>
</evidence>
<proteinExistence type="inferred from homology"/>
<gene>
    <name evidence="11" type="ORF">V6N11_076045</name>
</gene>
<dbReference type="InterPro" id="IPR013035">
    <property type="entry name" value="PEP_carboxykinase_C"/>
</dbReference>
<dbReference type="InterPro" id="IPR015994">
    <property type="entry name" value="PEPCK_ATP_CS"/>
</dbReference>
<evidence type="ECO:0000256" key="7">
    <source>
        <dbReference type="ARBA" id="ARBA00022840"/>
    </source>
</evidence>
<dbReference type="NCBIfam" id="NF006821">
    <property type="entry name" value="PRK09344.1-3"/>
    <property type="match status" value="1"/>
</dbReference>
<evidence type="ECO:0000256" key="10">
    <source>
        <dbReference type="SAM" id="MobiDB-lite"/>
    </source>
</evidence>
<evidence type="ECO:0000256" key="4">
    <source>
        <dbReference type="ARBA" id="ARBA00022432"/>
    </source>
</evidence>
<dbReference type="PROSITE" id="PS00532">
    <property type="entry name" value="PEPCK_ATP"/>
    <property type="match status" value="1"/>
</dbReference>
<dbReference type="Gene3D" id="2.170.8.10">
    <property type="entry name" value="Phosphoenolpyruvate Carboxykinase, domain 2"/>
    <property type="match status" value="1"/>
</dbReference>
<comment type="catalytic activity">
    <reaction evidence="9">
        <text>oxaloacetate + ATP = phosphoenolpyruvate + ADP + CO2</text>
        <dbReference type="Rhea" id="RHEA:18617"/>
        <dbReference type="ChEBI" id="CHEBI:16452"/>
        <dbReference type="ChEBI" id="CHEBI:16526"/>
        <dbReference type="ChEBI" id="CHEBI:30616"/>
        <dbReference type="ChEBI" id="CHEBI:58702"/>
        <dbReference type="ChEBI" id="CHEBI:456216"/>
        <dbReference type="EC" id="4.1.1.49"/>
    </reaction>
</comment>
<dbReference type="HAMAP" id="MF_00453">
    <property type="entry name" value="PEPCK_ATP"/>
    <property type="match status" value="1"/>
</dbReference>
<keyword evidence="5" id="KW-0547">Nucleotide-binding</keyword>
<evidence type="ECO:0000256" key="1">
    <source>
        <dbReference type="ARBA" id="ARBA00004742"/>
    </source>
</evidence>
<dbReference type="SUPFAM" id="SSF68923">
    <property type="entry name" value="PEP carboxykinase N-terminal domain"/>
    <property type="match status" value="1"/>
</dbReference>
<organism evidence="11 12">
    <name type="scientific">Hibiscus sabdariffa</name>
    <name type="common">roselle</name>
    <dbReference type="NCBI Taxonomy" id="183260"/>
    <lineage>
        <taxon>Eukaryota</taxon>
        <taxon>Viridiplantae</taxon>
        <taxon>Streptophyta</taxon>
        <taxon>Embryophyta</taxon>
        <taxon>Tracheophyta</taxon>
        <taxon>Spermatophyta</taxon>
        <taxon>Magnoliopsida</taxon>
        <taxon>eudicotyledons</taxon>
        <taxon>Gunneridae</taxon>
        <taxon>Pentapetalae</taxon>
        <taxon>rosids</taxon>
        <taxon>malvids</taxon>
        <taxon>Malvales</taxon>
        <taxon>Malvaceae</taxon>
        <taxon>Malvoideae</taxon>
        <taxon>Hibiscus</taxon>
    </lineage>
</organism>
<feature type="region of interest" description="Disordered" evidence="10">
    <location>
        <begin position="163"/>
        <end position="182"/>
    </location>
</feature>
<dbReference type="PANTHER" id="PTHR30031">
    <property type="entry name" value="PHOSPHOENOLPYRUVATE CARBOXYKINASE ATP"/>
    <property type="match status" value="1"/>
</dbReference>
<accession>A0ABR2Q534</accession>
<dbReference type="EC" id="4.1.1.49" evidence="3"/>
<comment type="caution">
    <text evidence="11">The sequence shown here is derived from an EMBL/GenBank/DDBJ whole genome shotgun (WGS) entry which is preliminary data.</text>
</comment>
<dbReference type="InterPro" id="IPR008210">
    <property type="entry name" value="PEP_carboxykinase_N"/>
</dbReference>
<keyword evidence="6" id="KW-0210">Decarboxylase</keyword>
<dbReference type="Gene3D" id="3.40.449.10">
    <property type="entry name" value="Phosphoenolpyruvate Carboxykinase, domain 1"/>
    <property type="match status" value="1"/>
</dbReference>
<evidence type="ECO:0000256" key="5">
    <source>
        <dbReference type="ARBA" id="ARBA00022741"/>
    </source>
</evidence>
<sequence>MTDISRRKEQAEFRGFTESVILIEIASWKISPSKQRNDITMHPNSILNATAHFSLAHFSFFFRFQLSKSLREDMAANGTGIPTPRSPLARILTDKKRDAICHDDSGKAVKAQTIDELHSLQRKRSAPTTPLEGTQGAFATVSEDERQRQQLQSISASLASLTRGTGPKVVRGDPAAKSPQAVSHVAHHHVEAPTISVSDSSLKFTHVLYNLSPAELYEQAIKYEKGSFITSSGALATMSGAKTGRSPRDKRIVIDDTTQDELWWGKGSPNIEIDEHTFMVNRERAVDYLNSLDKVFVNDQFLNWDPQNRIKVRIVSARAYHSLFMHNMCIRPTIEELENFGTPDFTIYNAGQFPCNRYTHYMTSSTSIDLNLARREMVILGTQYAGEMKKGLFSVMHYLMPKRQILSLHSGCNMGKDGDVALFFGLSGTGKTTLSTDHNRYLIGDDEHCWSDNGVSNIEGGCYAKCIDLSREKEPDIWNAIKFGTVLENIVFDEYTREVDYADKSVTENTRAAYPIEYIPNAKIPCVGPHPKNVILLACDAFGVLPPVSKLSLAQTMYHFISGYTALVAGTEDGIKEPTATFSACFGAAFIMLHPTKYAAMLAEKMQKHGATGWLVNTGWSGGSYGTGNRIKLAYTRKIIDAIHSGSLLNATYEKTEVFGLEIPTAIEGVPSEILHPENTWGDKHAYKNTLLKLAGLFKNNFETFTNYKIGKDNKLTEEILAAGPNF</sequence>
<name>A0ABR2Q534_9ROSI</name>
<dbReference type="NCBIfam" id="TIGR00224">
    <property type="entry name" value="pckA"/>
    <property type="match status" value="1"/>
</dbReference>
<dbReference type="InterPro" id="IPR001272">
    <property type="entry name" value="PEP_carboxykinase_ATP"/>
</dbReference>